<dbReference type="Gene3D" id="3.30.40.10">
    <property type="entry name" value="Zinc/RING finger domain, C3HC4 (zinc finger)"/>
    <property type="match status" value="1"/>
</dbReference>
<dbReference type="GO" id="GO:1990112">
    <property type="term" value="C:RQC complex"/>
    <property type="evidence" value="ECO:0007669"/>
    <property type="project" value="UniProtKB-UniRule"/>
</dbReference>
<dbReference type="GO" id="GO:0005829">
    <property type="term" value="C:cytosol"/>
    <property type="evidence" value="ECO:0007669"/>
    <property type="project" value="UniProtKB-UniRule"/>
</dbReference>
<evidence type="ECO:0000313" key="7">
    <source>
        <dbReference type="Proteomes" id="UP000002872"/>
    </source>
</evidence>
<comment type="catalytic activity">
    <reaction evidence="4">
        <text>S-ubiquitinyl-[E2 ubiquitin-conjugating enzyme]-L-cysteine + [acceptor protein]-L-lysine = [E2 ubiquitin-conjugating enzyme]-L-cysteine + N(6)-ubiquitinyl-[acceptor protein]-L-lysine.</text>
        <dbReference type="EC" id="2.3.2.27"/>
    </reaction>
</comment>
<dbReference type="InterPro" id="IPR001841">
    <property type="entry name" value="Znf_RING"/>
</dbReference>
<keyword evidence="4" id="KW-0833">Ubl conjugation pathway</keyword>
<evidence type="ECO:0000313" key="6">
    <source>
        <dbReference type="EMBL" id="EIJ88696.1"/>
    </source>
</evidence>
<accession>I3EHJ9</accession>
<reference evidence="6" key="1">
    <citation type="submission" date="2011-01" db="EMBL/GenBank/DDBJ databases">
        <title>The Genome Sequence of Nematocida parisii strain ERTm3.</title>
        <authorList>
            <consortium name="The Broad Institute Genome Sequencing Platform"/>
            <consortium name="The Broad Institute Genome Sequencing Center for Infectious Disease"/>
            <person name="Cuomo C."/>
            <person name="Troemel E."/>
            <person name="Young S.K."/>
            <person name="Zeng Q."/>
            <person name="Gargeya S."/>
            <person name="Fitzgerald M."/>
            <person name="Haas B."/>
            <person name="Abouelleil A."/>
            <person name="Alvarado L."/>
            <person name="Arachchi H.M."/>
            <person name="Berlin A."/>
            <person name="Chapman S.B."/>
            <person name="Gearin G."/>
            <person name="Goldberg J."/>
            <person name="Griggs A."/>
            <person name="Gujja S."/>
            <person name="Hansen M."/>
            <person name="Heiman D."/>
            <person name="Howarth C."/>
            <person name="Larimer J."/>
            <person name="Lui A."/>
            <person name="MacDonald P.J.P."/>
            <person name="McCowen C."/>
            <person name="Montmayeur A."/>
            <person name="Murphy C."/>
            <person name="Neiman D."/>
            <person name="Pearson M."/>
            <person name="Priest M."/>
            <person name="Roberts A."/>
            <person name="Saif S."/>
            <person name="Shea T."/>
            <person name="Sisk P."/>
            <person name="Stolte C."/>
            <person name="Sykes S."/>
            <person name="Wortman J."/>
            <person name="Nusbaum C."/>
            <person name="Birren B."/>
        </authorList>
    </citation>
    <scope>NUCLEOTIDE SEQUENCE</scope>
    <source>
        <strain evidence="6">ERTm3</strain>
    </source>
</reference>
<sequence>MNPFESVKSGYVDTTVLSYFSLVQKKDINTRCKALARIVNDLDKLPIDSVAQCLYDTMPILCKNAQEPVPTHVSEILLSVIKKSSLEIRRSSMCQWMHMFLSSPNKAGYKVVKILSKNQELEPLLTIYNKTATVEMYIKSKIIESASEKTVDICPETIKKAKTAQELCILAKLVKSLEERGQMCAEIKEAVLDTVTASKNISDKWKVFAAIQDGYTVEELIKDSAKVEDSTFLSIVSAEKFRKLAEEYGSVVFVQNCEHLPGILFSVLLDITNDRKLVLKKLLQGNTAGFEHIKVEKEDFPYVNTIGCYNRVNEVLQAHPIRDVRVYGELTFKERIIRADLLGDKIEDISREMISQISIGFLKKESIFEEGVRVLPPFFFKEEEGMGQEEHIYVAAQHPSLTIKKTIDLMFKHKLFIEKILKGLSDELMLYLMDKIEKEPADVIQEVYEMLKGAVKQKYGLRMLSRIYTTTTYTKYDFQEKFVLSGDIEENYLIYLIEKEAVEEDSVYKYIIADANKNATGTQNVLDECLELEEVMENAGVKQASNAYLFGQAHLKWKKVLLSLRDANLSGFLQKILQTQTVLPALEESGLIIDKCAYLTGLIGKIANAMIFWKSVREKQVPALIHRLSARIQEESMKCTEEEKELAKSIVLIYTETLLGNEIHADLDIKLPSVALDSLPNKSRAVLAYLLLRIQRSTGHKALSLTFKEAQNLHCRVLSLSIQNSTALNSIEEIDFSFVSQEDIRHMQAHLEKFPEKAAACIRSDRAWTTGAAAYRSEMYNLILKSIAKHYANSVLNVYSMSKVEEGAIDAEIFYMLFDIPAIQDIKNMNAYEWRLFLAICSEIRSIELLSLISTMVRAECKWLPFLISSEADALDLLGLFAKNFPVLLRIFFKSSRNVRRVQRYFISRVTPNLIREEASRPLQGVEIKVKTIAETHILVVLYTIEESELEVNINFPKDYPLTIPEIKIIRCVGVKKQRLQRLLLRIQMLMAEHCRVGEALVLWKLALDKTIDEIEECGICFFMVDEVSKSFPDTTCAKCSNQFHGICLKTWLKRSKNLCPICREEIAS</sequence>
<keyword evidence="4" id="KW-0862">Zinc</keyword>
<gene>
    <name evidence="6" type="ORF">NEQG_01386</name>
</gene>
<dbReference type="InterPro" id="IPR013083">
    <property type="entry name" value="Znf_RING/FYVE/PHD"/>
</dbReference>
<dbReference type="UniPathway" id="UPA00143"/>
<dbReference type="Gene3D" id="3.10.110.10">
    <property type="entry name" value="Ubiquitin Conjugating Enzyme"/>
    <property type="match status" value="1"/>
</dbReference>
<dbReference type="GO" id="GO:0072344">
    <property type="term" value="P:rescue of stalled ribosome"/>
    <property type="evidence" value="ECO:0007669"/>
    <property type="project" value="UniProtKB-UniRule"/>
</dbReference>
<dbReference type="OMA" id="IDAEIFY"/>
<dbReference type="Pfam" id="PF13639">
    <property type="entry name" value="zf-RING_2"/>
    <property type="match status" value="1"/>
</dbReference>
<comment type="pathway">
    <text evidence="4">Protein modification; protein ubiquitination.</text>
</comment>
<dbReference type="SUPFAM" id="SSF57850">
    <property type="entry name" value="RING/U-box"/>
    <property type="match status" value="1"/>
</dbReference>
<proteinExistence type="inferred from homology"/>
<keyword evidence="4" id="KW-0808">Transferase</keyword>
<dbReference type="InterPro" id="IPR054478">
    <property type="entry name" value="LTN1_UBC"/>
</dbReference>
<comment type="subunit">
    <text evidence="4">Component of the ribosome quality control complex (RQC).</text>
</comment>
<comment type="function">
    <text evidence="4">E3 ubiquitin-protein ligase. Component of the ribosome quality control complex (RQC), a ribosome-associated complex that mediates ubiquitination and extraction of incompletely synthesized nascent chains for proteasomal degradation.</text>
</comment>
<feature type="domain" description="RING-type" evidence="5">
    <location>
        <begin position="1018"/>
        <end position="1064"/>
    </location>
</feature>
<keyword evidence="7" id="KW-1185">Reference proteome</keyword>
<dbReference type="STRING" id="935791.I3EHJ9"/>
<dbReference type="PROSITE" id="PS50089">
    <property type="entry name" value="ZF_RING_2"/>
    <property type="match status" value="1"/>
</dbReference>
<protein>
    <recommendedName>
        <fullName evidence="2 4">E3 ubiquitin-protein ligase listerin</fullName>
        <ecNumber evidence="4">2.3.2.27</ecNumber>
    </recommendedName>
    <alternativeName>
        <fullName evidence="4">RING-type E3 ubiquitin transferase listerin</fullName>
    </alternativeName>
</protein>
<keyword evidence="3 4" id="KW-0863">Zinc-finger</keyword>
<name>I3EHJ9_NEMP3</name>
<dbReference type="Pfam" id="PF23009">
    <property type="entry name" value="UBC_like"/>
    <property type="match status" value="1"/>
</dbReference>
<comment type="similarity">
    <text evidence="1 4">Belongs to the LTN1 family.</text>
</comment>
<dbReference type="AlphaFoldDB" id="I3EHJ9"/>
<evidence type="ECO:0000259" key="5">
    <source>
        <dbReference type="PROSITE" id="PS50089"/>
    </source>
</evidence>
<dbReference type="SMART" id="SM01197">
    <property type="entry name" value="FANCL_C"/>
    <property type="match status" value="1"/>
</dbReference>
<evidence type="ECO:0000256" key="4">
    <source>
        <dbReference type="RuleBase" id="RU367090"/>
    </source>
</evidence>
<dbReference type="EC" id="2.3.2.27" evidence="4"/>
<dbReference type="GO" id="GO:0008270">
    <property type="term" value="F:zinc ion binding"/>
    <property type="evidence" value="ECO:0007669"/>
    <property type="project" value="UniProtKB-KW"/>
</dbReference>
<dbReference type="PANTHER" id="PTHR12389">
    <property type="entry name" value="ZINC FINGER PROTEIN 294"/>
    <property type="match status" value="1"/>
</dbReference>
<dbReference type="OrthoDB" id="2191389at2759"/>
<dbReference type="HOGENOM" id="CLU_288043_0_0_1"/>
<evidence type="ECO:0000256" key="1">
    <source>
        <dbReference type="ARBA" id="ARBA00007997"/>
    </source>
</evidence>
<dbReference type="Proteomes" id="UP000002872">
    <property type="component" value="Unassembled WGS sequence"/>
</dbReference>
<keyword evidence="4" id="KW-0479">Metal-binding</keyword>
<evidence type="ECO:0000256" key="3">
    <source>
        <dbReference type="PROSITE-ProRule" id="PRU00175"/>
    </source>
</evidence>
<dbReference type="GO" id="GO:0061630">
    <property type="term" value="F:ubiquitin protein ligase activity"/>
    <property type="evidence" value="ECO:0007669"/>
    <property type="project" value="UniProtKB-UniRule"/>
</dbReference>
<dbReference type="PANTHER" id="PTHR12389:SF0">
    <property type="entry name" value="E3 UBIQUITIN-PROTEIN LIGASE LISTERIN"/>
    <property type="match status" value="1"/>
</dbReference>
<dbReference type="InParanoid" id="I3EHJ9"/>
<dbReference type="GO" id="GO:1990116">
    <property type="term" value="P:ribosome-associated ubiquitin-dependent protein catabolic process"/>
    <property type="evidence" value="ECO:0007669"/>
    <property type="project" value="UniProtKB-UniRule"/>
</dbReference>
<dbReference type="VEuPathDB" id="MicrosporidiaDB:NEQG_01386"/>
<dbReference type="InterPro" id="IPR039795">
    <property type="entry name" value="LTN1/Rkr1"/>
</dbReference>
<dbReference type="InterPro" id="IPR016135">
    <property type="entry name" value="UBQ-conjugating_enzyme/RWD"/>
</dbReference>
<dbReference type="GO" id="GO:0016567">
    <property type="term" value="P:protein ubiquitination"/>
    <property type="evidence" value="ECO:0007669"/>
    <property type="project" value="UniProtKB-UniPathway"/>
</dbReference>
<dbReference type="GO" id="GO:0043023">
    <property type="term" value="F:ribosomal large subunit binding"/>
    <property type="evidence" value="ECO:0007669"/>
    <property type="project" value="TreeGrafter"/>
</dbReference>
<evidence type="ECO:0000256" key="2">
    <source>
        <dbReference type="ARBA" id="ARBA00017157"/>
    </source>
</evidence>
<dbReference type="EMBL" id="GL870878">
    <property type="protein sequence ID" value="EIJ88696.1"/>
    <property type="molecule type" value="Genomic_DNA"/>
</dbReference>
<organism evidence="6 7">
    <name type="scientific">Nematocida parisii (strain ERTm3)</name>
    <name type="common">Nematode killer fungus</name>
    <dbReference type="NCBI Taxonomy" id="935791"/>
    <lineage>
        <taxon>Eukaryota</taxon>
        <taxon>Fungi</taxon>
        <taxon>Fungi incertae sedis</taxon>
        <taxon>Microsporidia</taxon>
        <taxon>Nematocida</taxon>
    </lineage>
</organism>